<feature type="domain" description="Pyridoxamine 5'-phosphate oxidase N-terminal" evidence="1">
    <location>
        <begin position="4"/>
        <end position="121"/>
    </location>
</feature>
<dbReference type="Pfam" id="PF01243">
    <property type="entry name" value="PNPOx_N"/>
    <property type="match status" value="1"/>
</dbReference>
<evidence type="ECO:0000313" key="2">
    <source>
        <dbReference type="EMBL" id="MBC3796494.1"/>
    </source>
</evidence>
<reference evidence="2 3" key="1">
    <citation type="journal article" date="2020" name="mSystems">
        <title>Defining Genomic and Predicted Metabolic Features of the Acetobacterium Genus.</title>
        <authorList>
            <person name="Ross D.E."/>
            <person name="Marshall C.W."/>
            <person name="Gulliver D."/>
            <person name="May H.D."/>
            <person name="Norman R.S."/>
        </authorList>
    </citation>
    <scope>NUCLEOTIDE SEQUENCE [LARGE SCALE GENOMIC DNA]</scope>
    <source>
        <strain evidence="2 3">DSM 9173</strain>
    </source>
</reference>
<accession>A0ABR6WJ29</accession>
<organism evidence="2 3">
    <name type="scientific">Acetobacterium tundrae</name>
    <dbReference type="NCBI Taxonomy" id="132932"/>
    <lineage>
        <taxon>Bacteria</taxon>
        <taxon>Bacillati</taxon>
        <taxon>Bacillota</taxon>
        <taxon>Clostridia</taxon>
        <taxon>Eubacteriales</taxon>
        <taxon>Eubacteriaceae</taxon>
        <taxon>Acetobacterium</taxon>
    </lineage>
</organism>
<dbReference type="InterPro" id="IPR011576">
    <property type="entry name" value="Pyridox_Oxase_N"/>
</dbReference>
<evidence type="ECO:0000259" key="1">
    <source>
        <dbReference type="Pfam" id="PF01243"/>
    </source>
</evidence>
<name>A0ABR6WJ29_9FIRM</name>
<dbReference type="Gene3D" id="2.30.110.10">
    <property type="entry name" value="Electron Transport, Fmn-binding Protein, Chain A"/>
    <property type="match status" value="1"/>
</dbReference>
<keyword evidence="3" id="KW-1185">Reference proteome</keyword>
<comment type="caution">
    <text evidence="2">The sequence shown here is derived from an EMBL/GenBank/DDBJ whole genome shotgun (WGS) entry which is preliminary data.</text>
</comment>
<dbReference type="RefSeq" id="WP_148602271.1">
    <property type="nucleotide sequence ID" value="NZ_RXYB01000002.1"/>
</dbReference>
<dbReference type="EMBL" id="WJBB01000005">
    <property type="protein sequence ID" value="MBC3796494.1"/>
    <property type="molecule type" value="Genomic_DNA"/>
</dbReference>
<gene>
    <name evidence="2" type="ORF">GH807_05435</name>
</gene>
<proteinExistence type="predicted"/>
<sequence length="144" mass="16690">MNKQEVYEFMSKNPAFFLATADGDQPKVRGMLLYKADESGIVFHSGTMKEVYRQIQKNPKAELCFNDFKKGLQVRVRGQLEIVDDHKVKDEIVNHPTRKFLTAWVESMKPEDFYKSFVVFKLVHGVAVVWTMATNFEPNVDIEL</sequence>
<dbReference type="PANTHER" id="PTHR34818:SF1">
    <property type="entry name" value="PROTEIN BLI-3"/>
    <property type="match status" value="1"/>
</dbReference>
<dbReference type="PANTHER" id="PTHR34818">
    <property type="entry name" value="PROTEIN BLI-3"/>
    <property type="match status" value="1"/>
</dbReference>
<protein>
    <submittedName>
        <fullName evidence="2">Pyridoxamine 5'-phosphate oxidase family protein</fullName>
    </submittedName>
</protein>
<dbReference type="InterPro" id="IPR012349">
    <property type="entry name" value="Split_barrel_FMN-bd"/>
</dbReference>
<dbReference type="Proteomes" id="UP000653358">
    <property type="component" value="Unassembled WGS sequence"/>
</dbReference>
<evidence type="ECO:0000313" key="3">
    <source>
        <dbReference type="Proteomes" id="UP000653358"/>
    </source>
</evidence>
<dbReference type="InterPro" id="IPR052917">
    <property type="entry name" value="Stress-Dev_Protein"/>
</dbReference>
<dbReference type="SUPFAM" id="SSF50475">
    <property type="entry name" value="FMN-binding split barrel"/>
    <property type="match status" value="1"/>
</dbReference>